<keyword evidence="4 10" id="KW-0347">Helicase</keyword>
<dbReference type="GO" id="GO:0006281">
    <property type="term" value="P:DNA repair"/>
    <property type="evidence" value="ECO:0007669"/>
    <property type="project" value="UniProtKB-KW"/>
</dbReference>
<dbReference type="CDD" id="cd17992">
    <property type="entry name" value="DEXHc_RecG"/>
    <property type="match status" value="1"/>
</dbReference>
<name>A0A2M8G1G4_9BACT</name>
<evidence type="ECO:0000256" key="6">
    <source>
        <dbReference type="ARBA" id="ARBA00023125"/>
    </source>
</evidence>
<dbReference type="PANTHER" id="PTHR47964">
    <property type="entry name" value="ATP-DEPENDENT DNA HELICASE HOMOLOG RECG, CHLOROPLASTIC"/>
    <property type="match status" value="1"/>
</dbReference>
<proteinExistence type="predicted"/>
<keyword evidence="2" id="KW-0227">DNA damage</keyword>
<evidence type="ECO:0000259" key="9">
    <source>
        <dbReference type="PROSITE" id="PS51194"/>
    </source>
</evidence>
<feature type="non-terminal residue" evidence="10">
    <location>
        <position position="1"/>
    </location>
</feature>
<dbReference type="PROSITE" id="PS51194">
    <property type="entry name" value="HELICASE_CTER"/>
    <property type="match status" value="1"/>
</dbReference>
<dbReference type="EMBL" id="PFQX01000014">
    <property type="protein sequence ID" value="PJC65495.1"/>
    <property type="molecule type" value="Genomic_DNA"/>
</dbReference>
<dbReference type="Gene3D" id="3.40.50.300">
    <property type="entry name" value="P-loop containing nucleotide triphosphate hydrolases"/>
    <property type="match status" value="2"/>
</dbReference>
<dbReference type="Pfam" id="PF00271">
    <property type="entry name" value="Helicase_C"/>
    <property type="match status" value="1"/>
</dbReference>
<evidence type="ECO:0000256" key="4">
    <source>
        <dbReference type="ARBA" id="ARBA00022806"/>
    </source>
</evidence>
<dbReference type="InterPro" id="IPR014001">
    <property type="entry name" value="Helicase_ATP-bd"/>
</dbReference>
<dbReference type="PROSITE" id="PS51192">
    <property type="entry name" value="HELICASE_ATP_BIND_1"/>
    <property type="match status" value="1"/>
</dbReference>
<dbReference type="InterPro" id="IPR027417">
    <property type="entry name" value="P-loop_NTPase"/>
</dbReference>
<evidence type="ECO:0000256" key="2">
    <source>
        <dbReference type="ARBA" id="ARBA00022763"/>
    </source>
</evidence>
<gene>
    <name evidence="10" type="ORF">CO020_00360</name>
</gene>
<organism evidence="10 11">
    <name type="scientific">Candidatus Colwellbacteria bacterium CG_4_9_14_0_2_um_filter_50_12</name>
    <dbReference type="NCBI Taxonomy" id="1974538"/>
    <lineage>
        <taxon>Bacteria</taxon>
        <taxon>Candidatus Colwelliibacteriota</taxon>
    </lineage>
</organism>
<dbReference type="SMART" id="SM00490">
    <property type="entry name" value="HELICc"/>
    <property type="match status" value="1"/>
</dbReference>
<dbReference type="InterPro" id="IPR001650">
    <property type="entry name" value="Helicase_C-like"/>
</dbReference>
<dbReference type="SMART" id="SM00487">
    <property type="entry name" value="DEXDc"/>
    <property type="match status" value="1"/>
</dbReference>
<evidence type="ECO:0000313" key="10">
    <source>
        <dbReference type="EMBL" id="PJC65495.1"/>
    </source>
</evidence>
<dbReference type="AlphaFoldDB" id="A0A2M8G1G4"/>
<evidence type="ECO:0000256" key="5">
    <source>
        <dbReference type="ARBA" id="ARBA00022840"/>
    </source>
</evidence>
<accession>A0A2M8G1G4</accession>
<reference evidence="11" key="1">
    <citation type="submission" date="2017-09" db="EMBL/GenBank/DDBJ databases">
        <title>Depth-based differentiation of microbial function through sediment-hosted aquifers and enrichment of novel symbionts in the deep terrestrial subsurface.</title>
        <authorList>
            <person name="Probst A.J."/>
            <person name="Ladd B."/>
            <person name="Jarett J.K."/>
            <person name="Geller-Mcgrath D.E."/>
            <person name="Sieber C.M.K."/>
            <person name="Emerson J.B."/>
            <person name="Anantharaman K."/>
            <person name="Thomas B.C."/>
            <person name="Malmstrom R."/>
            <person name="Stieglmeier M."/>
            <person name="Klingl A."/>
            <person name="Woyke T."/>
            <person name="Ryan C.M."/>
            <person name="Banfield J.F."/>
        </authorList>
    </citation>
    <scope>NUCLEOTIDE SEQUENCE [LARGE SCALE GENOMIC DNA]</scope>
</reference>
<evidence type="ECO:0000259" key="8">
    <source>
        <dbReference type="PROSITE" id="PS51192"/>
    </source>
</evidence>
<dbReference type="Proteomes" id="UP000229674">
    <property type="component" value="Unassembled WGS sequence"/>
</dbReference>
<keyword evidence="6" id="KW-0238">DNA-binding</keyword>
<dbReference type="PANTHER" id="PTHR47964:SF1">
    <property type="entry name" value="ATP-DEPENDENT DNA HELICASE HOMOLOG RECG, CHLOROPLASTIC"/>
    <property type="match status" value="1"/>
</dbReference>
<dbReference type="Pfam" id="PF19833">
    <property type="entry name" value="RecG_dom3_C"/>
    <property type="match status" value="1"/>
</dbReference>
<sequence length="496" mass="55572">FSFEELFLLQLKVLREKLALAKEKAHPVKSDNKFVGKLITGLPFKLTDSQEKTLNEILRDIGRGSPMNRLLQGDVGSGKTIVAGIAAYLAAEECYQVAFMAPTEILARQHYATLKKFFPEFSRGLGLLTSKEARVYHGDDLEEEIKKPALINETSAGRIKIVVGTHALIQKNIRFSDLALVIIDEQHRFGVRQRAELQKANGEKLVPHLLSMSATPIPRTLMMTVFGDLDLSLITELPSGRKSIVTKIVAPENRDKAYAFIRGQVRKGRQGFVICPRIEKTTTDDKQTNDYRRQTINTSWDEIKAVKDEYEKLKNKVFPDLRVGMIHGKLKSAEKNETMAGFVRGDIDLIVSTSVVEVGVDVPNATIMMIEDADRFGLAQIYQFRGRVGRGEHQSFCFLFTESRSAETKKRLESILTAKNGFELAERDLTIRGPGEFLGEEQSGMPDIAMKALQNPEMVQAARTAAESCLKKDASLTNSTALREKLAEFKERVHLE</sequence>
<keyword evidence="5" id="KW-0067">ATP-binding</keyword>
<comment type="caution">
    <text evidence="10">The sequence shown here is derived from an EMBL/GenBank/DDBJ whole genome shotgun (WGS) entry which is preliminary data.</text>
</comment>
<keyword evidence="3" id="KW-0378">Hydrolase</keyword>
<evidence type="ECO:0000256" key="7">
    <source>
        <dbReference type="ARBA" id="ARBA00023204"/>
    </source>
</evidence>
<dbReference type="GO" id="GO:0016787">
    <property type="term" value="F:hydrolase activity"/>
    <property type="evidence" value="ECO:0007669"/>
    <property type="project" value="UniProtKB-KW"/>
</dbReference>
<dbReference type="InterPro" id="IPR011545">
    <property type="entry name" value="DEAD/DEAH_box_helicase_dom"/>
</dbReference>
<dbReference type="GO" id="GO:0005524">
    <property type="term" value="F:ATP binding"/>
    <property type="evidence" value="ECO:0007669"/>
    <property type="project" value="UniProtKB-KW"/>
</dbReference>
<dbReference type="GO" id="GO:0003677">
    <property type="term" value="F:DNA binding"/>
    <property type="evidence" value="ECO:0007669"/>
    <property type="project" value="UniProtKB-KW"/>
</dbReference>
<dbReference type="InterPro" id="IPR047112">
    <property type="entry name" value="RecG/Mfd"/>
</dbReference>
<dbReference type="SUPFAM" id="SSF52540">
    <property type="entry name" value="P-loop containing nucleoside triphosphate hydrolases"/>
    <property type="match status" value="2"/>
</dbReference>
<keyword evidence="7" id="KW-0234">DNA repair</keyword>
<protein>
    <submittedName>
        <fullName evidence="10">DNA helicase RecG</fullName>
    </submittedName>
</protein>
<feature type="domain" description="Helicase ATP-binding" evidence="8">
    <location>
        <begin position="60"/>
        <end position="234"/>
    </location>
</feature>
<dbReference type="GO" id="GO:0003678">
    <property type="term" value="F:DNA helicase activity"/>
    <property type="evidence" value="ECO:0007669"/>
    <property type="project" value="TreeGrafter"/>
</dbReference>
<evidence type="ECO:0000313" key="11">
    <source>
        <dbReference type="Proteomes" id="UP000229674"/>
    </source>
</evidence>
<feature type="domain" description="Helicase C-terminal" evidence="9">
    <location>
        <begin position="284"/>
        <end position="430"/>
    </location>
</feature>
<keyword evidence="1" id="KW-0547">Nucleotide-binding</keyword>
<dbReference type="Pfam" id="PF00270">
    <property type="entry name" value="DEAD"/>
    <property type="match status" value="1"/>
</dbReference>
<evidence type="ECO:0000256" key="1">
    <source>
        <dbReference type="ARBA" id="ARBA00022741"/>
    </source>
</evidence>
<dbReference type="InterPro" id="IPR045562">
    <property type="entry name" value="RecG_dom3_C"/>
</dbReference>
<evidence type="ECO:0000256" key="3">
    <source>
        <dbReference type="ARBA" id="ARBA00022801"/>
    </source>
</evidence>